<accession>A0A6C0JB88</accession>
<reference evidence="1" key="1">
    <citation type="journal article" date="2020" name="Nature">
        <title>Giant virus diversity and host interactions through global metagenomics.</title>
        <authorList>
            <person name="Schulz F."/>
            <person name="Roux S."/>
            <person name="Paez-Espino D."/>
            <person name="Jungbluth S."/>
            <person name="Walsh D.A."/>
            <person name="Denef V.J."/>
            <person name="McMahon K.D."/>
            <person name="Konstantinidis K.T."/>
            <person name="Eloe-Fadrosh E.A."/>
            <person name="Kyrpides N.C."/>
            <person name="Woyke T."/>
        </authorList>
    </citation>
    <scope>NUCLEOTIDE SEQUENCE</scope>
    <source>
        <strain evidence="1">GVMAG-M-3300025860-20</strain>
    </source>
</reference>
<evidence type="ECO:0000313" key="1">
    <source>
        <dbReference type="EMBL" id="QHU00894.1"/>
    </source>
</evidence>
<sequence>MKWGGIDGLITGHAWFMNGKRHRRDGPALIEWAGKRSSDTNTNKIDRECWYVNDKKHNMDGPATTMWLDGIKIRESWYFDGKRHRLDNPAITCWSYPDRVITSIHMYVDNERHSLADPAEIEWTEGIKTYEVWCNRGKLHRSDGPALSYWVDDIILI</sequence>
<proteinExistence type="predicted"/>
<protein>
    <submittedName>
        <fullName evidence="1">Uncharacterized protein</fullName>
    </submittedName>
</protein>
<dbReference type="AlphaFoldDB" id="A0A6C0JB88"/>
<organism evidence="1">
    <name type="scientific">viral metagenome</name>
    <dbReference type="NCBI Taxonomy" id="1070528"/>
    <lineage>
        <taxon>unclassified sequences</taxon>
        <taxon>metagenomes</taxon>
        <taxon>organismal metagenomes</taxon>
    </lineage>
</organism>
<name>A0A6C0JB88_9ZZZZ</name>
<dbReference type="EMBL" id="MN740330">
    <property type="protein sequence ID" value="QHU00894.1"/>
    <property type="molecule type" value="Genomic_DNA"/>
</dbReference>